<feature type="chain" id="PRO_5017348019" description="88 kDa immunoreactive mannoprotein mp88" evidence="1">
    <location>
        <begin position="20"/>
        <end position="176"/>
    </location>
</feature>
<comment type="caution">
    <text evidence="2">The sequence shown here is derived from an EMBL/GenBank/DDBJ whole genome shotgun (WGS) entry which is preliminary data.</text>
</comment>
<gene>
    <name evidence="2" type="ORF">C1645_694537</name>
</gene>
<name>A0A397SZM0_9GLOM</name>
<dbReference type="STRING" id="658196.A0A397SZM0"/>
<feature type="signal peptide" evidence="1">
    <location>
        <begin position="1"/>
        <end position="19"/>
    </location>
</feature>
<proteinExistence type="predicted"/>
<evidence type="ECO:0000313" key="2">
    <source>
        <dbReference type="EMBL" id="RIA89257.1"/>
    </source>
</evidence>
<accession>A0A397SZM0</accession>
<protein>
    <recommendedName>
        <fullName evidence="4">88 kDa immunoreactive mannoprotein mp88</fullName>
    </recommendedName>
</protein>
<organism evidence="2 3">
    <name type="scientific">Glomus cerebriforme</name>
    <dbReference type="NCBI Taxonomy" id="658196"/>
    <lineage>
        <taxon>Eukaryota</taxon>
        <taxon>Fungi</taxon>
        <taxon>Fungi incertae sedis</taxon>
        <taxon>Mucoromycota</taxon>
        <taxon>Glomeromycotina</taxon>
        <taxon>Glomeromycetes</taxon>
        <taxon>Glomerales</taxon>
        <taxon>Glomeraceae</taxon>
        <taxon>Glomus</taxon>
    </lineage>
</organism>
<evidence type="ECO:0000256" key="1">
    <source>
        <dbReference type="SAM" id="SignalP"/>
    </source>
</evidence>
<dbReference type="OrthoDB" id="3044029at2759"/>
<reference evidence="2 3" key="1">
    <citation type="submission" date="2018-06" db="EMBL/GenBank/DDBJ databases">
        <title>Comparative genomics reveals the genomic features of Rhizophagus irregularis, R. cerebriforme, R. diaphanum and Gigaspora rosea, and their symbiotic lifestyle signature.</title>
        <authorList>
            <person name="Morin E."/>
            <person name="San Clemente H."/>
            <person name="Chen E.C.H."/>
            <person name="De La Providencia I."/>
            <person name="Hainaut M."/>
            <person name="Kuo A."/>
            <person name="Kohler A."/>
            <person name="Murat C."/>
            <person name="Tang N."/>
            <person name="Roy S."/>
            <person name="Loubradou J."/>
            <person name="Henrissat B."/>
            <person name="Grigoriev I.V."/>
            <person name="Corradi N."/>
            <person name="Roux C."/>
            <person name="Martin F.M."/>
        </authorList>
    </citation>
    <scope>NUCLEOTIDE SEQUENCE [LARGE SCALE GENOMIC DNA]</scope>
    <source>
        <strain evidence="2 3">DAOM 227022</strain>
    </source>
</reference>
<sequence>MVKLSGVLFILAAIASTNAAVLYRRAPTGGLNVTVESEQLFCSFLPKTQGETIGASESDAVPYCTQANPPNAPGATAFPDGFIKTAHFVTTDTYVQVTGTMDITKFGLDPTDGGGQYDNQGDGSPPGALCTGYEKFVNLVEPDDGIYCIRCCKNPDECDTGKSTEGCRTVIPGDYS</sequence>
<keyword evidence="3" id="KW-1185">Reference proteome</keyword>
<dbReference type="AlphaFoldDB" id="A0A397SZM0"/>
<dbReference type="EMBL" id="QKYT01000227">
    <property type="protein sequence ID" value="RIA89257.1"/>
    <property type="molecule type" value="Genomic_DNA"/>
</dbReference>
<keyword evidence="1" id="KW-0732">Signal</keyword>
<evidence type="ECO:0008006" key="4">
    <source>
        <dbReference type="Google" id="ProtNLM"/>
    </source>
</evidence>
<dbReference type="Proteomes" id="UP000265703">
    <property type="component" value="Unassembled WGS sequence"/>
</dbReference>
<evidence type="ECO:0000313" key="3">
    <source>
        <dbReference type="Proteomes" id="UP000265703"/>
    </source>
</evidence>